<name>A0A439DXY1_9MYCO</name>
<evidence type="ECO:0000313" key="3">
    <source>
        <dbReference type="Proteomes" id="UP000287177"/>
    </source>
</evidence>
<dbReference type="Proteomes" id="UP000287177">
    <property type="component" value="Unassembled WGS sequence"/>
</dbReference>
<dbReference type="AlphaFoldDB" id="A0A439DXY1"/>
<comment type="caution">
    <text evidence="2">The sequence shown here is derived from an EMBL/GenBank/DDBJ whole genome shotgun (WGS) entry which is preliminary data.</text>
</comment>
<reference evidence="2 3" key="1">
    <citation type="submission" date="2013-06" db="EMBL/GenBank/DDBJ databases">
        <title>The draft sequence of the Mycobacterium elephantis genome.</title>
        <authorList>
            <person name="Pettersson F.B."/>
            <person name="Das S."/>
            <person name="Dasgupta S."/>
            <person name="Bhattacharya A."/>
            <person name="Kirsebom L.A."/>
        </authorList>
    </citation>
    <scope>NUCLEOTIDE SEQUENCE [LARGE SCALE GENOMIC DNA]</scope>
    <source>
        <strain evidence="2 3">DSM 44368</strain>
    </source>
</reference>
<dbReference type="RefSeq" id="WP_128107527.1">
    <property type="nucleotide sequence ID" value="NZ_ATDN01000005.1"/>
</dbReference>
<proteinExistence type="predicted"/>
<keyword evidence="3" id="KW-1185">Reference proteome</keyword>
<dbReference type="EMBL" id="ATDN01000005">
    <property type="protein sequence ID" value="RWA22344.1"/>
    <property type="molecule type" value="Genomic_DNA"/>
</dbReference>
<protein>
    <submittedName>
        <fullName evidence="2">Uncharacterized protein</fullName>
    </submittedName>
</protein>
<feature type="region of interest" description="Disordered" evidence="1">
    <location>
        <begin position="1"/>
        <end position="30"/>
    </location>
</feature>
<gene>
    <name evidence="2" type="ORF">MELE44368_13100</name>
</gene>
<evidence type="ECO:0000256" key="1">
    <source>
        <dbReference type="SAM" id="MobiDB-lite"/>
    </source>
</evidence>
<evidence type="ECO:0000313" key="2">
    <source>
        <dbReference type="EMBL" id="RWA22344.1"/>
    </source>
</evidence>
<sequence length="228" mass="24505">MTIAARNNTPAAGAGQRPQPAPVHSQDEQRRRRRVYLPNHYTGTFDVAAEVAAICEPLARRVADLPRPGACWREVDALVAAAHELAHVAVGLIAERDARRKTAHLSYDKRGRSVRALVDLAERPALPEIGDHALASGDWPATLVALVQPHTAPLSDVLAQAMPPGSTRGTRTASERVEAALRVLDAAALSLDRLLDRADRSRAERSRPAPMTDTDKARAELAALGIDA</sequence>
<organism evidence="2 3">
    <name type="scientific">Mycolicibacterium elephantis DSM 44368</name>
    <dbReference type="NCBI Taxonomy" id="1335622"/>
    <lineage>
        <taxon>Bacteria</taxon>
        <taxon>Bacillati</taxon>
        <taxon>Actinomycetota</taxon>
        <taxon>Actinomycetes</taxon>
        <taxon>Mycobacteriales</taxon>
        <taxon>Mycobacteriaceae</taxon>
        <taxon>Mycolicibacterium</taxon>
    </lineage>
</organism>
<accession>A0A439DXY1</accession>